<dbReference type="InterPro" id="IPR013840">
    <property type="entry name" value="DNAligase_N"/>
</dbReference>
<dbReference type="PROSITE" id="PS01056">
    <property type="entry name" value="DNA_LIGASE_N2"/>
    <property type="match status" value="1"/>
</dbReference>
<feature type="binding site" evidence="11">
    <location>
        <position position="418"/>
    </location>
    <ligand>
        <name>Zn(2+)</name>
        <dbReference type="ChEBI" id="CHEBI:29105"/>
    </ligand>
</feature>
<evidence type="ECO:0000256" key="12">
    <source>
        <dbReference type="RuleBase" id="RU000618"/>
    </source>
</evidence>
<dbReference type="SMART" id="SM00292">
    <property type="entry name" value="BRCT"/>
    <property type="match status" value="1"/>
</dbReference>
<comment type="caution">
    <text evidence="14">The sequence shown here is derived from an EMBL/GenBank/DDBJ whole genome shotgun (WGS) entry which is preliminary data.</text>
</comment>
<comment type="similarity">
    <text evidence="11">Belongs to the NAD-dependent DNA ligase family. LigA subfamily.</text>
</comment>
<dbReference type="Gene3D" id="3.40.50.10190">
    <property type="entry name" value="BRCT domain"/>
    <property type="match status" value="1"/>
</dbReference>
<keyword evidence="3 11" id="KW-0235">DNA replication</keyword>
<dbReference type="EC" id="6.5.1.2" evidence="11 12"/>
<feature type="binding site" evidence="11">
    <location>
        <position position="300"/>
    </location>
    <ligand>
        <name>NAD(+)</name>
        <dbReference type="ChEBI" id="CHEBI:57540"/>
    </ligand>
</feature>
<feature type="binding site" evidence="11">
    <location>
        <begin position="91"/>
        <end position="92"/>
    </location>
    <ligand>
        <name>NAD(+)</name>
        <dbReference type="ChEBI" id="CHEBI:57540"/>
    </ligand>
</feature>
<keyword evidence="7 11" id="KW-0460">Magnesium</keyword>
<keyword evidence="4 11" id="KW-0479">Metal-binding</keyword>
<evidence type="ECO:0000256" key="1">
    <source>
        <dbReference type="ARBA" id="ARBA00004067"/>
    </source>
</evidence>
<dbReference type="InterPro" id="IPR012340">
    <property type="entry name" value="NA-bd_OB-fold"/>
</dbReference>
<dbReference type="SUPFAM" id="SSF50249">
    <property type="entry name" value="Nucleic acid-binding proteins"/>
    <property type="match status" value="1"/>
</dbReference>
<evidence type="ECO:0000256" key="5">
    <source>
        <dbReference type="ARBA" id="ARBA00022763"/>
    </source>
</evidence>
<dbReference type="GO" id="GO:0003911">
    <property type="term" value="F:DNA ligase (NAD+) activity"/>
    <property type="evidence" value="ECO:0007669"/>
    <property type="project" value="UniProtKB-EC"/>
</dbReference>
<keyword evidence="8 11" id="KW-0520">NAD</keyword>
<protein>
    <recommendedName>
        <fullName evidence="11 12">DNA ligase</fullName>
        <ecNumber evidence="11 12">6.5.1.2</ecNumber>
    </recommendedName>
    <alternativeName>
        <fullName evidence="11">Polydeoxyribonucleotide synthase [NAD(+)]</fullName>
    </alternativeName>
</protein>
<proteinExistence type="inferred from homology"/>
<dbReference type="Pfam" id="PF03120">
    <property type="entry name" value="OB_DNA_ligase"/>
    <property type="match status" value="1"/>
</dbReference>
<sequence>MSTLSLFDDLPSQVAKEIADLRKQLQYHNYRYYALDDPQITDAEYDRLMQRLRELEAQYPESVTPDSPTQRVGATPLSTFQTVVHEMPMLSLDNAFSDGDLLAFNQRVQDRLKSAEDIEYVCELKLDGIAVSLLYRDGLLVRGATRGDGTNGEDITQNVRTINSIPLRLLGSGYPAVLEVRGEIYMPKAGFNALNEKARMAGEKLFVNPRNAAAGSLRQLDSRITASRPLEMCAYSVGWVDGGELPETHSGILAALKNWGFLTNRETRVAKNIQEALGFYRRIGEKRDALAYDIDGIVFKVNSRLLQDTLGFISRAPRWAIAYKFPAQEESTILLDVEFQVGRTGAVTPVARLQPVFVGGVTVSNATLHNRDEINRLGIKIGDTVIVRRAGDVIPQIVQVVESKRPVDARDILFPEHCPVCNSPVETVADEAVARCSGGLVCAAQRKEAIKHFASRKAMNVEGLGDKLVEQLVDLGLVNNLADIYSLTREQLSAMERMGDKSADNILAALENSKKTTLAKFIYALGIREVGESTARNFANYFGSFEAMAAADQEVLQRVPDVGPVVAHFVAEFFEQESNRVAVSALRAAGIHWDNIEVASPDALPLNGLTYVLTGTLEALSRDDAKAHLLALGAKVAGSVSAKTDYVVAGPGAGSKLAKAEELGLKVMDEAGLLELLREHGRQI</sequence>
<dbReference type="Pfam" id="PF03119">
    <property type="entry name" value="DNA_ligase_ZBD"/>
    <property type="match status" value="1"/>
</dbReference>
<dbReference type="Pfam" id="PF22745">
    <property type="entry name" value="Nlig-Ia"/>
    <property type="match status" value="1"/>
</dbReference>
<evidence type="ECO:0000256" key="2">
    <source>
        <dbReference type="ARBA" id="ARBA00022598"/>
    </source>
</evidence>
<dbReference type="InterPro" id="IPR018239">
    <property type="entry name" value="DNA_ligase_AS"/>
</dbReference>
<keyword evidence="5 11" id="KW-0227">DNA damage</keyword>
<dbReference type="Gene3D" id="1.10.150.20">
    <property type="entry name" value="5' to 3' exonuclease, C-terminal subdomain"/>
    <property type="match status" value="2"/>
</dbReference>
<comment type="catalytic activity">
    <reaction evidence="10 11 12">
        <text>NAD(+) + (deoxyribonucleotide)n-3'-hydroxyl + 5'-phospho-(deoxyribonucleotide)m = (deoxyribonucleotide)n+m + AMP + beta-nicotinamide D-nucleotide.</text>
        <dbReference type="EC" id="6.5.1.2"/>
    </reaction>
</comment>
<dbReference type="SUPFAM" id="SSF56091">
    <property type="entry name" value="DNA ligase/mRNA capping enzyme, catalytic domain"/>
    <property type="match status" value="1"/>
</dbReference>
<dbReference type="SMART" id="SM00532">
    <property type="entry name" value="LIGANc"/>
    <property type="match status" value="1"/>
</dbReference>
<evidence type="ECO:0000313" key="15">
    <source>
        <dbReference type="Proteomes" id="UP001253595"/>
    </source>
</evidence>
<feature type="active site" description="N6-AMP-lysine intermediate" evidence="11">
    <location>
        <position position="125"/>
    </location>
</feature>
<gene>
    <name evidence="11" type="primary">ligA</name>
    <name evidence="14" type="ORF">J2X05_001365</name>
</gene>
<dbReference type="InterPro" id="IPR003583">
    <property type="entry name" value="Hlx-hairpin-Hlx_DNA-bd_motif"/>
</dbReference>
<dbReference type="HAMAP" id="MF_01588">
    <property type="entry name" value="DNA_ligase_A"/>
    <property type="match status" value="1"/>
</dbReference>
<feature type="binding site" evidence="11">
    <location>
        <position position="421"/>
    </location>
    <ligand>
        <name>Zn(2+)</name>
        <dbReference type="ChEBI" id="CHEBI:29105"/>
    </ligand>
</feature>
<evidence type="ECO:0000256" key="10">
    <source>
        <dbReference type="ARBA" id="ARBA00034005"/>
    </source>
</evidence>
<dbReference type="InterPro" id="IPR013839">
    <property type="entry name" value="DNAligase_adenylation"/>
</dbReference>
<dbReference type="CDD" id="cd00114">
    <property type="entry name" value="LIGANc"/>
    <property type="match status" value="1"/>
</dbReference>
<dbReference type="PANTHER" id="PTHR23389:SF9">
    <property type="entry name" value="DNA LIGASE"/>
    <property type="match status" value="1"/>
</dbReference>
<feature type="binding site" evidence="11">
    <location>
        <position position="442"/>
    </location>
    <ligand>
        <name>Zn(2+)</name>
        <dbReference type="ChEBI" id="CHEBI:29105"/>
    </ligand>
</feature>
<dbReference type="Pfam" id="PF00533">
    <property type="entry name" value="BRCT"/>
    <property type="match status" value="1"/>
</dbReference>
<dbReference type="Gene3D" id="3.30.470.30">
    <property type="entry name" value="DNA ligase/mRNA capping enzyme"/>
    <property type="match status" value="1"/>
</dbReference>
<feature type="binding site" evidence="11">
    <location>
        <begin position="42"/>
        <end position="46"/>
    </location>
    <ligand>
        <name>NAD(+)</name>
        <dbReference type="ChEBI" id="CHEBI:57540"/>
    </ligand>
</feature>
<dbReference type="InterPro" id="IPR036420">
    <property type="entry name" value="BRCT_dom_sf"/>
</dbReference>
<evidence type="ECO:0000313" key="14">
    <source>
        <dbReference type="EMBL" id="MDR7089359.1"/>
    </source>
</evidence>
<dbReference type="SUPFAM" id="SSF52113">
    <property type="entry name" value="BRCT domain"/>
    <property type="match status" value="1"/>
</dbReference>
<evidence type="ECO:0000256" key="6">
    <source>
        <dbReference type="ARBA" id="ARBA00022833"/>
    </source>
</evidence>
<dbReference type="Pfam" id="PF01653">
    <property type="entry name" value="DNA_ligase_aden"/>
    <property type="match status" value="1"/>
</dbReference>
<dbReference type="InterPro" id="IPR033136">
    <property type="entry name" value="DNA_ligase_CS"/>
</dbReference>
<dbReference type="PROSITE" id="PS50172">
    <property type="entry name" value="BRCT"/>
    <property type="match status" value="1"/>
</dbReference>
<feature type="binding site" evidence="11">
    <location>
        <position position="123"/>
    </location>
    <ligand>
        <name>NAD(+)</name>
        <dbReference type="ChEBI" id="CHEBI:57540"/>
    </ligand>
</feature>
<evidence type="ECO:0000259" key="13">
    <source>
        <dbReference type="PROSITE" id="PS50172"/>
    </source>
</evidence>
<accession>A0ABU1UVY4</accession>
<comment type="function">
    <text evidence="1 11">DNA ligase that catalyzes the formation of phosphodiester linkages between 5'-phosphoryl and 3'-hydroxyl groups in double-stranded DNA using NAD as a coenzyme and as the energy source for the reaction. It is essential for DNA replication and repair of damaged DNA.</text>
</comment>
<dbReference type="Gene3D" id="2.40.50.140">
    <property type="entry name" value="Nucleic acid-binding proteins"/>
    <property type="match status" value="1"/>
</dbReference>
<dbReference type="Gene3D" id="6.20.10.30">
    <property type="match status" value="1"/>
</dbReference>
<dbReference type="Proteomes" id="UP001253595">
    <property type="component" value="Unassembled WGS sequence"/>
</dbReference>
<dbReference type="Gene3D" id="1.10.287.610">
    <property type="entry name" value="Helix hairpin bin"/>
    <property type="match status" value="1"/>
</dbReference>
<keyword evidence="2 11" id="KW-0436">Ligase</keyword>
<evidence type="ECO:0000256" key="3">
    <source>
        <dbReference type="ARBA" id="ARBA00022705"/>
    </source>
</evidence>
<evidence type="ECO:0000256" key="8">
    <source>
        <dbReference type="ARBA" id="ARBA00023027"/>
    </source>
</evidence>
<dbReference type="InterPro" id="IPR001679">
    <property type="entry name" value="DNA_ligase"/>
</dbReference>
<dbReference type="PANTHER" id="PTHR23389">
    <property type="entry name" value="CHROMOSOME TRANSMISSION FIDELITY FACTOR 18"/>
    <property type="match status" value="1"/>
</dbReference>
<dbReference type="SUPFAM" id="SSF47781">
    <property type="entry name" value="RuvA domain 2-like"/>
    <property type="match status" value="1"/>
</dbReference>
<feature type="binding site" evidence="11">
    <location>
        <position position="324"/>
    </location>
    <ligand>
        <name>NAD(+)</name>
        <dbReference type="ChEBI" id="CHEBI:57540"/>
    </ligand>
</feature>
<dbReference type="Pfam" id="PF12826">
    <property type="entry name" value="HHH_2"/>
    <property type="match status" value="1"/>
</dbReference>
<dbReference type="InterPro" id="IPR004150">
    <property type="entry name" value="NAD_DNA_ligase_OB"/>
</dbReference>
<dbReference type="InterPro" id="IPR041663">
    <property type="entry name" value="DisA/LigA_HHH"/>
</dbReference>
<dbReference type="PIRSF" id="PIRSF001604">
    <property type="entry name" value="LigA"/>
    <property type="match status" value="1"/>
</dbReference>
<dbReference type="InterPro" id="IPR010994">
    <property type="entry name" value="RuvA_2-like"/>
</dbReference>
<dbReference type="SMART" id="SM00278">
    <property type="entry name" value="HhH1"/>
    <property type="match status" value="4"/>
</dbReference>
<keyword evidence="6 11" id="KW-0862">Zinc</keyword>
<keyword evidence="15" id="KW-1185">Reference proteome</keyword>
<feature type="binding site" evidence="11">
    <location>
        <position position="183"/>
    </location>
    <ligand>
        <name>NAD(+)</name>
        <dbReference type="ChEBI" id="CHEBI:57540"/>
    </ligand>
</feature>
<dbReference type="InterPro" id="IPR001357">
    <property type="entry name" value="BRCT_dom"/>
</dbReference>
<dbReference type="EMBL" id="JAVDVX010000002">
    <property type="protein sequence ID" value="MDR7089359.1"/>
    <property type="molecule type" value="Genomic_DNA"/>
</dbReference>
<dbReference type="NCBIfam" id="NF005932">
    <property type="entry name" value="PRK07956.1"/>
    <property type="match status" value="1"/>
</dbReference>
<dbReference type="InterPro" id="IPR004149">
    <property type="entry name" value="Znf_DNAligase_C4"/>
</dbReference>
<comment type="cofactor">
    <cofactor evidence="11">
        <name>Mg(2+)</name>
        <dbReference type="ChEBI" id="CHEBI:18420"/>
    </cofactor>
    <cofactor evidence="11">
        <name>Mn(2+)</name>
        <dbReference type="ChEBI" id="CHEBI:29035"/>
    </cofactor>
</comment>
<evidence type="ECO:0000256" key="9">
    <source>
        <dbReference type="ARBA" id="ARBA00023204"/>
    </source>
</evidence>
<reference evidence="14 15" key="1">
    <citation type="submission" date="2023-07" db="EMBL/GenBank/DDBJ databases">
        <title>Sorghum-associated microbial communities from plants grown in Nebraska, USA.</title>
        <authorList>
            <person name="Schachtman D."/>
        </authorList>
    </citation>
    <scope>NUCLEOTIDE SEQUENCE [LARGE SCALE GENOMIC DNA]</scope>
    <source>
        <strain evidence="14 15">BE190</strain>
    </source>
</reference>
<feature type="binding site" evidence="11">
    <location>
        <position position="146"/>
    </location>
    <ligand>
        <name>NAD(+)</name>
        <dbReference type="ChEBI" id="CHEBI:57540"/>
    </ligand>
</feature>
<keyword evidence="9 11" id="KW-0234">DNA repair</keyword>
<dbReference type="NCBIfam" id="TIGR00575">
    <property type="entry name" value="dnlj"/>
    <property type="match status" value="1"/>
</dbReference>
<evidence type="ECO:0000256" key="4">
    <source>
        <dbReference type="ARBA" id="ARBA00022723"/>
    </source>
</evidence>
<dbReference type="PROSITE" id="PS01055">
    <property type="entry name" value="DNA_LIGASE_N1"/>
    <property type="match status" value="1"/>
</dbReference>
<name>A0ABU1UVY4_9GAMM</name>
<comment type="caution">
    <text evidence="11">Lacks conserved residue(s) required for the propagation of feature annotation.</text>
</comment>
<dbReference type="RefSeq" id="WP_310070360.1">
    <property type="nucleotide sequence ID" value="NZ_JAVDVX010000002.1"/>
</dbReference>
<dbReference type="Pfam" id="PF14520">
    <property type="entry name" value="HHH_5"/>
    <property type="match status" value="1"/>
</dbReference>
<organism evidence="14 15">
    <name type="scientific">Cellvibrio fibrivorans</name>
    <dbReference type="NCBI Taxonomy" id="126350"/>
    <lineage>
        <taxon>Bacteria</taxon>
        <taxon>Pseudomonadati</taxon>
        <taxon>Pseudomonadota</taxon>
        <taxon>Gammaproteobacteria</taxon>
        <taxon>Cellvibrionales</taxon>
        <taxon>Cellvibrionaceae</taxon>
        <taxon>Cellvibrio</taxon>
    </lineage>
</organism>
<keyword evidence="11" id="KW-0464">Manganese</keyword>
<evidence type="ECO:0000256" key="7">
    <source>
        <dbReference type="ARBA" id="ARBA00022842"/>
    </source>
</evidence>
<feature type="domain" description="BRCT" evidence="13">
    <location>
        <begin position="601"/>
        <end position="679"/>
    </location>
</feature>
<evidence type="ECO:0000256" key="11">
    <source>
        <dbReference type="HAMAP-Rule" id="MF_01588"/>
    </source>
</evidence>